<feature type="region of interest" description="Disordered" evidence="1">
    <location>
        <begin position="1"/>
        <end position="21"/>
    </location>
</feature>
<reference evidence="2 3" key="1">
    <citation type="submission" date="2016-08" db="EMBL/GenBank/DDBJ databases">
        <authorList>
            <consortium name="Lentinula edodes genome sequencing consortium"/>
            <person name="Sakamoto Y."/>
            <person name="Nakade K."/>
            <person name="Sato S."/>
            <person name="Yoshida Y."/>
            <person name="Miyazaki K."/>
            <person name="Natsume S."/>
            <person name="Konno N."/>
        </authorList>
    </citation>
    <scope>NUCLEOTIDE SEQUENCE [LARGE SCALE GENOMIC DNA]</scope>
    <source>
        <strain evidence="2 3">NBRC 111202</strain>
    </source>
</reference>
<name>A0A1Q3DZ44_LENED</name>
<dbReference type="Proteomes" id="UP000188533">
    <property type="component" value="Unassembled WGS sequence"/>
</dbReference>
<keyword evidence="3" id="KW-1185">Reference proteome</keyword>
<accession>A0A1Q3DZ44</accession>
<comment type="caution">
    <text evidence="2">The sequence shown here is derived from an EMBL/GenBank/DDBJ whole genome shotgun (WGS) entry which is preliminary data.</text>
</comment>
<organism evidence="2 3">
    <name type="scientific">Lentinula edodes</name>
    <name type="common">Shiitake mushroom</name>
    <name type="synonym">Lentinus edodes</name>
    <dbReference type="NCBI Taxonomy" id="5353"/>
    <lineage>
        <taxon>Eukaryota</taxon>
        <taxon>Fungi</taxon>
        <taxon>Dikarya</taxon>
        <taxon>Basidiomycota</taxon>
        <taxon>Agaricomycotina</taxon>
        <taxon>Agaricomycetes</taxon>
        <taxon>Agaricomycetidae</taxon>
        <taxon>Agaricales</taxon>
        <taxon>Marasmiineae</taxon>
        <taxon>Omphalotaceae</taxon>
        <taxon>Lentinula</taxon>
    </lineage>
</organism>
<gene>
    <name evidence="2" type="ORF">LENED_001520</name>
</gene>
<evidence type="ECO:0000313" key="2">
    <source>
        <dbReference type="EMBL" id="GAW00029.1"/>
    </source>
</evidence>
<evidence type="ECO:0000313" key="3">
    <source>
        <dbReference type="Proteomes" id="UP000188533"/>
    </source>
</evidence>
<sequence>MVHSCPSVPSTSTSAAATLTPSDPVHQLQVALLMTGNVSGDYPTLVPAKKASGFMKPGEYKREKSKRHRLG</sequence>
<proteinExistence type="predicted"/>
<evidence type="ECO:0000256" key="1">
    <source>
        <dbReference type="SAM" id="MobiDB-lite"/>
    </source>
</evidence>
<protein>
    <submittedName>
        <fullName evidence="2">Uncharacterized protein</fullName>
    </submittedName>
</protein>
<dbReference type="EMBL" id="BDGU01000022">
    <property type="protein sequence ID" value="GAW00029.1"/>
    <property type="molecule type" value="Genomic_DNA"/>
</dbReference>
<reference evidence="2 3" key="2">
    <citation type="submission" date="2017-02" db="EMBL/GenBank/DDBJ databases">
        <title>A genome survey and senescence transcriptome analysis in Lentinula edodes.</title>
        <authorList>
            <person name="Sakamoto Y."/>
            <person name="Nakade K."/>
            <person name="Sato S."/>
            <person name="Yoshida Y."/>
            <person name="Miyazaki K."/>
            <person name="Natsume S."/>
            <person name="Konno N."/>
        </authorList>
    </citation>
    <scope>NUCLEOTIDE SEQUENCE [LARGE SCALE GENOMIC DNA]</scope>
    <source>
        <strain evidence="2 3">NBRC 111202</strain>
    </source>
</reference>
<dbReference type="AlphaFoldDB" id="A0A1Q3DZ44"/>